<feature type="compositionally biased region" description="Polar residues" evidence="1">
    <location>
        <begin position="155"/>
        <end position="166"/>
    </location>
</feature>
<proteinExistence type="predicted"/>
<organism evidence="2 3">
    <name type="scientific">Grifola frondosa</name>
    <name type="common">Maitake</name>
    <name type="synonym">Polyporus frondosus</name>
    <dbReference type="NCBI Taxonomy" id="5627"/>
    <lineage>
        <taxon>Eukaryota</taxon>
        <taxon>Fungi</taxon>
        <taxon>Dikarya</taxon>
        <taxon>Basidiomycota</taxon>
        <taxon>Agaricomycotina</taxon>
        <taxon>Agaricomycetes</taxon>
        <taxon>Polyporales</taxon>
        <taxon>Grifolaceae</taxon>
        <taxon>Grifola</taxon>
    </lineage>
</organism>
<reference evidence="2 3" key="1">
    <citation type="submission" date="2016-03" db="EMBL/GenBank/DDBJ databases">
        <title>Whole genome sequencing of Grifola frondosa 9006-11.</title>
        <authorList>
            <person name="Min B."/>
            <person name="Park H."/>
            <person name="Kim J.-G."/>
            <person name="Cho H."/>
            <person name="Oh Y.-L."/>
            <person name="Kong W.-S."/>
            <person name="Choi I.-G."/>
        </authorList>
    </citation>
    <scope>NUCLEOTIDE SEQUENCE [LARGE SCALE GENOMIC DNA]</scope>
    <source>
        <strain evidence="2 3">9006-11</strain>
    </source>
</reference>
<feature type="compositionally biased region" description="Low complexity" evidence="1">
    <location>
        <begin position="76"/>
        <end position="99"/>
    </location>
</feature>
<dbReference type="OrthoDB" id="3251367at2759"/>
<keyword evidence="3" id="KW-1185">Reference proteome</keyword>
<dbReference type="Proteomes" id="UP000092993">
    <property type="component" value="Unassembled WGS sequence"/>
</dbReference>
<dbReference type="EMBL" id="LUGG01000003">
    <property type="protein sequence ID" value="OBZ76714.1"/>
    <property type="molecule type" value="Genomic_DNA"/>
</dbReference>
<evidence type="ECO:0000313" key="2">
    <source>
        <dbReference type="EMBL" id="OBZ76714.1"/>
    </source>
</evidence>
<gene>
    <name evidence="2" type="ORF">A0H81_03226</name>
</gene>
<protein>
    <submittedName>
        <fullName evidence="2">Uncharacterized protein</fullName>
    </submittedName>
</protein>
<evidence type="ECO:0000256" key="1">
    <source>
        <dbReference type="SAM" id="MobiDB-lite"/>
    </source>
</evidence>
<name>A0A1C7MP21_GRIFR</name>
<accession>A0A1C7MP21</accession>
<evidence type="ECO:0000313" key="3">
    <source>
        <dbReference type="Proteomes" id="UP000092993"/>
    </source>
</evidence>
<dbReference type="STRING" id="5627.A0A1C7MP21"/>
<dbReference type="AlphaFoldDB" id="A0A1C7MP21"/>
<comment type="caution">
    <text evidence="2">The sequence shown here is derived from an EMBL/GenBank/DDBJ whole genome shotgun (WGS) entry which is preliminary data.</text>
</comment>
<sequence>MFQASPTLPLDYDRSLEKEKQQVGEVENGFGLGIHVDGTPLLERKPSAGLSIAMDHQPASSTALAQMWGPQPMNRSASSPSLSFSPLSTASASNMYRPSSLRRKSSPSLRLDSAYISDKDSVSSSLPVKQPSPIHELLHFPPRRRPSLDSVPLTPDSTQVNDGHGPQQSYPAFINRPLKRSISQNSTSTFRSNISAAPPTIPPLDLRPNFQSTLAFPRQGPRTNKVSVIYEDGSSARTASFITAPSVRTSEGDPLVISGDYAASNTGDTDIEAAEDVRTTGDFPEGLYEIDLGAESQSSVATGWLKGVSFGSDRFVLPPVERQRLPVTSACMLFWLGFLGPWCWLIGGWLLSTSGSGQNGETALRPHSALVVEKREEESQRSRWRQGCKEARI</sequence>
<feature type="region of interest" description="Disordered" evidence="1">
    <location>
        <begin position="69"/>
        <end position="166"/>
    </location>
</feature>